<dbReference type="RefSeq" id="WP_382387526.1">
    <property type="nucleotide sequence ID" value="NZ_JBHLWI010000028.1"/>
</dbReference>
<reference evidence="1 2" key="1">
    <citation type="submission" date="2024-09" db="EMBL/GenBank/DDBJ databases">
        <authorList>
            <person name="Sun Q."/>
            <person name="Mori K."/>
        </authorList>
    </citation>
    <scope>NUCLEOTIDE SEQUENCE [LARGE SCALE GENOMIC DNA]</scope>
    <source>
        <strain evidence="1 2">CCM 7650</strain>
    </source>
</reference>
<dbReference type="Proteomes" id="UP001589797">
    <property type="component" value="Unassembled WGS sequence"/>
</dbReference>
<protein>
    <recommendedName>
        <fullName evidence="3">TolB-like 6-blade propeller-like</fullName>
    </recommendedName>
</protein>
<sequence length="380" mass="43284">MIQRCIYLFLLAAHIVGCQQKVKPISGLEFVLIDSLQLQEKNGFLSQPHLVGIVSDSILAATSFKSKGIWFFDLETGEEISSILSGKVMGTSFMPSGVIWDAYPEVKVVDGSTQKIHVFRINQDIGSDSQERAKDGVDLLSSVTLKAPDDFKVATFMTFFEEFDGKYYVSIRTTKTLPSKINYFRDSGEVIGVFDLDGNHIENILSFPKSLQDLQGYIVPYLGYGFGSGESGAYFTFGSERELVLMGRDWNSSRQFEVFKLPESRFFDYKLQFIENEHNGMNTDLSPSTHYLKPVHEERGFVYLQSKMRDNTKLGQFVMLTHIFRYNKSLETWEESDEAFNFLELGDLAGIKQDTLYFVEASLINRDQKWMKRAVLKSKG</sequence>
<proteinExistence type="predicted"/>
<evidence type="ECO:0008006" key="3">
    <source>
        <dbReference type="Google" id="ProtNLM"/>
    </source>
</evidence>
<name>A0ABV6FT58_9BACT</name>
<comment type="caution">
    <text evidence="1">The sequence shown here is derived from an EMBL/GenBank/DDBJ whole genome shotgun (WGS) entry which is preliminary data.</text>
</comment>
<gene>
    <name evidence="1" type="ORF">ACFFIP_10250</name>
</gene>
<organism evidence="1 2">
    <name type="scientific">Fontibacter flavus</name>
    <dbReference type="NCBI Taxonomy" id="654838"/>
    <lineage>
        <taxon>Bacteria</taxon>
        <taxon>Pseudomonadati</taxon>
        <taxon>Bacteroidota</taxon>
        <taxon>Cytophagia</taxon>
        <taxon>Cytophagales</taxon>
        <taxon>Cyclobacteriaceae</taxon>
        <taxon>Fontibacter</taxon>
    </lineage>
</organism>
<evidence type="ECO:0000313" key="1">
    <source>
        <dbReference type="EMBL" id="MFC0263062.1"/>
    </source>
</evidence>
<dbReference type="EMBL" id="JBHLWI010000028">
    <property type="protein sequence ID" value="MFC0263062.1"/>
    <property type="molecule type" value="Genomic_DNA"/>
</dbReference>
<evidence type="ECO:0000313" key="2">
    <source>
        <dbReference type="Proteomes" id="UP001589797"/>
    </source>
</evidence>
<dbReference type="SUPFAM" id="SSF101898">
    <property type="entry name" value="NHL repeat"/>
    <property type="match status" value="1"/>
</dbReference>
<keyword evidence="2" id="KW-1185">Reference proteome</keyword>
<accession>A0ABV6FT58</accession>